<dbReference type="OrthoDB" id="16092at2759"/>
<keyword evidence="3" id="KW-1185">Reference proteome</keyword>
<comment type="caution">
    <text evidence="2">The sequence shown here is derived from an EMBL/GenBank/DDBJ whole genome shotgun (WGS) entry which is preliminary data.</text>
</comment>
<evidence type="ECO:0000256" key="1">
    <source>
        <dbReference type="SAM" id="MobiDB-lite"/>
    </source>
</evidence>
<name>A0A834HGL1_RHOSS</name>
<reference evidence="2" key="1">
    <citation type="submission" date="2019-11" db="EMBL/GenBank/DDBJ databases">
        <authorList>
            <person name="Liu Y."/>
            <person name="Hou J."/>
            <person name="Li T.-Q."/>
            <person name="Guan C.-H."/>
            <person name="Wu X."/>
            <person name="Wu H.-Z."/>
            <person name="Ling F."/>
            <person name="Zhang R."/>
            <person name="Shi X.-G."/>
            <person name="Ren J.-P."/>
            <person name="Chen E.-F."/>
            <person name="Sun J.-M."/>
        </authorList>
    </citation>
    <scope>NUCLEOTIDE SEQUENCE</scope>
    <source>
        <strain evidence="2">Adult_tree_wgs_1</strain>
        <tissue evidence="2">Leaves</tissue>
    </source>
</reference>
<dbReference type="AlphaFoldDB" id="A0A834HGL1"/>
<proteinExistence type="predicted"/>
<dbReference type="EMBL" id="WJXA01000002">
    <property type="protein sequence ID" value="KAF7150744.1"/>
    <property type="molecule type" value="Genomic_DNA"/>
</dbReference>
<accession>A0A834HGL1</accession>
<protein>
    <submittedName>
        <fullName evidence="2">Uncharacterized protein</fullName>
    </submittedName>
</protein>
<sequence length="92" mass="10043">MKRCTPVASFADPGSGNNNGYCPGPTIPLGGYIVKKLEKVALAVQAEQKNCDAVKKRYAAAIVEQRSCYSLLKDLQVSSHLRKRQVVEISFS</sequence>
<evidence type="ECO:0000313" key="3">
    <source>
        <dbReference type="Proteomes" id="UP000626092"/>
    </source>
</evidence>
<feature type="region of interest" description="Disordered" evidence="1">
    <location>
        <begin position="1"/>
        <end position="20"/>
    </location>
</feature>
<organism evidence="2 3">
    <name type="scientific">Rhododendron simsii</name>
    <name type="common">Sims's rhododendron</name>
    <dbReference type="NCBI Taxonomy" id="118357"/>
    <lineage>
        <taxon>Eukaryota</taxon>
        <taxon>Viridiplantae</taxon>
        <taxon>Streptophyta</taxon>
        <taxon>Embryophyta</taxon>
        <taxon>Tracheophyta</taxon>
        <taxon>Spermatophyta</taxon>
        <taxon>Magnoliopsida</taxon>
        <taxon>eudicotyledons</taxon>
        <taxon>Gunneridae</taxon>
        <taxon>Pentapetalae</taxon>
        <taxon>asterids</taxon>
        <taxon>Ericales</taxon>
        <taxon>Ericaceae</taxon>
        <taxon>Ericoideae</taxon>
        <taxon>Rhodoreae</taxon>
        <taxon>Rhododendron</taxon>
    </lineage>
</organism>
<gene>
    <name evidence="2" type="ORF">RHSIM_Rhsim02G0188900</name>
</gene>
<dbReference type="Proteomes" id="UP000626092">
    <property type="component" value="Unassembled WGS sequence"/>
</dbReference>
<evidence type="ECO:0000313" key="2">
    <source>
        <dbReference type="EMBL" id="KAF7150744.1"/>
    </source>
</evidence>